<organism evidence="2 3">
    <name type="scientific">Pseudoroseicyclus tamaricis</name>
    <dbReference type="NCBI Taxonomy" id="2705421"/>
    <lineage>
        <taxon>Bacteria</taxon>
        <taxon>Pseudomonadati</taxon>
        <taxon>Pseudomonadota</taxon>
        <taxon>Alphaproteobacteria</taxon>
        <taxon>Rhodobacterales</taxon>
        <taxon>Paracoccaceae</taxon>
        <taxon>Pseudoroseicyclus</taxon>
    </lineage>
</organism>
<name>A0A6B2K1P2_9RHOB</name>
<sequence>MEDKSAESTSGLFSEVLRHVSSLVRNEVDLARAEVQENLKHAAAGIGMIIAAVALALTALNVLAAAISAGLAELGIEPGWAALIVGVVFALIAWALLARGVNSLKLNSLAPTRTAENIKRDTQAVTGNHHAKG</sequence>
<keyword evidence="3" id="KW-1185">Reference proteome</keyword>
<proteinExistence type="predicted"/>
<feature type="transmembrane region" description="Helical" evidence="1">
    <location>
        <begin position="42"/>
        <end position="67"/>
    </location>
</feature>
<evidence type="ECO:0000313" key="3">
    <source>
        <dbReference type="Proteomes" id="UP000474757"/>
    </source>
</evidence>
<dbReference type="Pfam" id="PF07332">
    <property type="entry name" value="Phage_holin_3_6"/>
    <property type="match status" value="1"/>
</dbReference>
<dbReference type="EMBL" id="JAAGAB010000003">
    <property type="protein sequence ID" value="NDV02404.1"/>
    <property type="molecule type" value="Genomic_DNA"/>
</dbReference>
<reference evidence="2 3" key="1">
    <citation type="submission" date="2020-02" db="EMBL/GenBank/DDBJ databases">
        <title>Pseudoroseicyclus tamarix, sp. nov., isolated from offshore sediment of a Tamarix chinensis forest.</title>
        <authorList>
            <person name="Gai Y."/>
        </authorList>
    </citation>
    <scope>NUCLEOTIDE SEQUENCE [LARGE SCALE GENOMIC DNA]</scope>
    <source>
        <strain evidence="2 3">CLL3-39</strain>
    </source>
</reference>
<gene>
    <name evidence="2" type="ORF">GZA08_15645</name>
</gene>
<keyword evidence="1" id="KW-0472">Membrane</keyword>
<dbReference type="AlphaFoldDB" id="A0A6B2K1P2"/>
<feature type="transmembrane region" description="Helical" evidence="1">
    <location>
        <begin position="79"/>
        <end position="98"/>
    </location>
</feature>
<keyword evidence="1" id="KW-0812">Transmembrane</keyword>
<protein>
    <submittedName>
        <fullName evidence="2">Phage holin family protein</fullName>
    </submittedName>
</protein>
<comment type="caution">
    <text evidence="2">The sequence shown here is derived from an EMBL/GenBank/DDBJ whole genome shotgun (WGS) entry which is preliminary data.</text>
</comment>
<evidence type="ECO:0000256" key="1">
    <source>
        <dbReference type="SAM" id="Phobius"/>
    </source>
</evidence>
<keyword evidence="1" id="KW-1133">Transmembrane helix</keyword>
<dbReference type="Proteomes" id="UP000474757">
    <property type="component" value="Unassembled WGS sequence"/>
</dbReference>
<accession>A0A6B2K1P2</accession>
<dbReference type="RefSeq" id="WP_163895290.1">
    <property type="nucleotide sequence ID" value="NZ_JAAFYS010000003.1"/>
</dbReference>
<dbReference type="InterPro" id="IPR009937">
    <property type="entry name" value="Phage_holin_3_6"/>
</dbReference>
<evidence type="ECO:0000313" key="2">
    <source>
        <dbReference type="EMBL" id="NDV02404.1"/>
    </source>
</evidence>